<reference evidence="2 3" key="1">
    <citation type="submission" date="2021-12" db="EMBL/GenBank/DDBJ databases">
        <title>Genome seq of P8.</title>
        <authorList>
            <person name="Seo T."/>
        </authorList>
    </citation>
    <scope>NUCLEOTIDE SEQUENCE [LARGE SCALE GENOMIC DNA]</scope>
    <source>
        <strain evidence="2 3">P8</strain>
    </source>
</reference>
<feature type="domain" description="GPI inositol-deacylase PGAP1-like alpha/beta" evidence="1">
    <location>
        <begin position="212"/>
        <end position="271"/>
    </location>
</feature>
<evidence type="ECO:0000313" key="2">
    <source>
        <dbReference type="EMBL" id="MCE4558244.1"/>
    </source>
</evidence>
<dbReference type="Proteomes" id="UP001200741">
    <property type="component" value="Unassembled WGS sequence"/>
</dbReference>
<sequence>MTQPLLQAADLRGAKSLSSDAAASLANLVEAMHAHIETLPRIPGLGDATQADERAQGLTGLTYKTVRGVTHLSGGTIDSLLGWLAPALVAADPHQAPHPEREAILAALNGVMGDHLATTGHPLAIGMQFRHSGRSLPLDRHAIRSRLGTITPKLLVLLHGLCMNDLQWRHEGHDHAEALARDLGYTPVHLHYNSGLSVSTNGRILAQLMEGLYNVWPMRIERLAVMGHNMGGLVARSAIHHSALIQRGALRWPGRVDDLIFLGTPHHGVPVDRIGPGLDLLLGATPYASSLARLGKVRSAGIHDLRFGNILRRPAGNDDVGQADAVGLPGGTRCYAIAASLAPRPGSLKTDVGDGLVPVASALGQHDDPALSLAFEPERQAVIADTGHLSLLSSTEVAALLGQWLG</sequence>
<dbReference type="Gene3D" id="3.40.50.1820">
    <property type="entry name" value="alpha/beta hydrolase"/>
    <property type="match status" value="1"/>
</dbReference>
<dbReference type="RefSeq" id="WP_233375732.1">
    <property type="nucleotide sequence ID" value="NZ_JAJTWU010000022.1"/>
</dbReference>
<dbReference type="InterPro" id="IPR012908">
    <property type="entry name" value="PGAP1-ab_dom-like"/>
</dbReference>
<dbReference type="SUPFAM" id="SSF53474">
    <property type="entry name" value="alpha/beta-Hydrolases"/>
    <property type="match status" value="1"/>
</dbReference>
<evidence type="ECO:0000313" key="3">
    <source>
        <dbReference type="Proteomes" id="UP001200741"/>
    </source>
</evidence>
<dbReference type="InterPro" id="IPR029058">
    <property type="entry name" value="AB_hydrolase_fold"/>
</dbReference>
<name>A0ABS8Y094_9BURK</name>
<accession>A0ABS8Y094</accession>
<protein>
    <submittedName>
        <fullName evidence="2">GPI inositol-deacylase</fullName>
    </submittedName>
</protein>
<evidence type="ECO:0000259" key="1">
    <source>
        <dbReference type="Pfam" id="PF07819"/>
    </source>
</evidence>
<dbReference type="Pfam" id="PF07819">
    <property type="entry name" value="PGAP1"/>
    <property type="match status" value="1"/>
</dbReference>
<organism evidence="2 3">
    <name type="scientific">Pelomonas cellulosilytica</name>
    <dbReference type="NCBI Taxonomy" id="2906762"/>
    <lineage>
        <taxon>Bacteria</taxon>
        <taxon>Pseudomonadati</taxon>
        <taxon>Pseudomonadota</taxon>
        <taxon>Betaproteobacteria</taxon>
        <taxon>Burkholderiales</taxon>
        <taxon>Sphaerotilaceae</taxon>
        <taxon>Roseateles</taxon>
    </lineage>
</organism>
<dbReference type="EMBL" id="JAJTWU010000022">
    <property type="protein sequence ID" value="MCE4558244.1"/>
    <property type="molecule type" value="Genomic_DNA"/>
</dbReference>
<keyword evidence="3" id="KW-1185">Reference proteome</keyword>
<gene>
    <name evidence="2" type="ORF">LXT13_28115</name>
</gene>
<proteinExistence type="predicted"/>
<comment type="caution">
    <text evidence="2">The sequence shown here is derived from an EMBL/GenBank/DDBJ whole genome shotgun (WGS) entry which is preliminary data.</text>
</comment>